<evidence type="ECO:0000256" key="7">
    <source>
        <dbReference type="ARBA" id="ARBA00022840"/>
    </source>
</evidence>
<feature type="domain" description="Helicase C-terminal" evidence="17">
    <location>
        <begin position="428"/>
        <end position="581"/>
    </location>
</feature>
<organism evidence="18 19">
    <name type="scientific">Granulicella arctica</name>
    <dbReference type="NCBI Taxonomy" id="940613"/>
    <lineage>
        <taxon>Bacteria</taxon>
        <taxon>Pseudomonadati</taxon>
        <taxon>Acidobacteriota</taxon>
        <taxon>Terriglobia</taxon>
        <taxon>Terriglobales</taxon>
        <taxon>Acidobacteriaceae</taxon>
        <taxon>Granulicella</taxon>
    </lineage>
</organism>
<dbReference type="GO" id="GO:0009381">
    <property type="term" value="F:excinuclease ABC activity"/>
    <property type="evidence" value="ECO:0007669"/>
    <property type="project" value="UniProtKB-UniRule"/>
</dbReference>
<feature type="domain" description="Helicase ATP-binding" evidence="16">
    <location>
        <begin position="24"/>
        <end position="181"/>
    </location>
</feature>
<keyword evidence="10 13" id="KW-0742">SOS response</keyword>
<evidence type="ECO:0000259" key="16">
    <source>
        <dbReference type="PROSITE" id="PS51192"/>
    </source>
</evidence>
<evidence type="ECO:0000256" key="8">
    <source>
        <dbReference type="ARBA" id="ARBA00022881"/>
    </source>
</evidence>
<dbReference type="InterPro" id="IPR024759">
    <property type="entry name" value="UvrB_YAD/RRR_dom"/>
</dbReference>
<dbReference type="GO" id="GO:0016887">
    <property type="term" value="F:ATP hydrolysis activity"/>
    <property type="evidence" value="ECO:0007669"/>
    <property type="project" value="InterPro"/>
</dbReference>
<dbReference type="GO" id="GO:0005737">
    <property type="term" value="C:cytoplasm"/>
    <property type="evidence" value="ECO:0007669"/>
    <property type="project" value="UniProtKB-SubCell"/>
</dbReference>
<keyword evidence="4 13" id="KW-0547">Nucleotide-binding</keyword>
<proteinExistence type="inferred from homology"/>
<dbReference type="Pfam" id="PF00271">
    <property type="entry name" value="Helicase_C"/>
    <property type="match status" value="1"/>
</dbReference>
<comment type="subunit">
    <text evidence="11 13 14">Forms a heterotetramer with UvrA during the search for lesions. Interacts with UvrC in an incision complex.</text>
</comment>
<dbReference type="CDD" id="cd17916">
    <property type="entry name" value="DEXHc_UvrB"/>
    <property type="match status" value="1"/>
</dbReference>
<evidence type="ECO:0000313" key="19">
    <source>
        <dbReference type="Proteomes" id="UP000589520"/>
    </source>
</evidence>
<dbReference type="PANTHER" id="PTHR24029">
    <property type="entry name" value="UVRABC SYSTEM PROTEIN B"/>
    <property type="match status" value="1"/>
</dbReference>
<keyword evidence="3 13" id="KW-0963">Cytoplasm</keyword>
<keyword evidence="8 13" id="KW-0267">Excision nuclease</keyword>
<evidence type="ECO:0000256" key="1">
    <source>
        <dbReference type="ARBA" id="ARBA00004496"/>
    </source>
</evidence>
<keyword evidence="7 13" id="KW-0067">ATP-binding</keyword>
<dbReference type="Gene3D" id="3.40.50.300">
    <property type="entry name" value="P-loop containing nucleotide triphosphate hydrolases"/>
    <property type="match status" value="3"/>
</dbReference>
<dbReference type="RefSeq" id="WP_218892158.1">
    <property type="nucleotide sequence ID" value="NZ_JACCCW010000002.1"/>
</dbReference>
<dbReference type="InterPro" id="IPR041471">
    <property type="entry name" value="UvrB_inter"/>
</dbReference>
<feature type="binding site" evidence="13">
    <location>
        <begin position="37"/>
        <end position="44"/>
    </location>
    <ligand>
        <name>ATP</name>
        <dbReference type="ChEBI" id="CHEBI:30616"/>
    </ligand>
</feature>
<evidence type="ECO:0000313" key="18">
    <source>
        <dbReference type="EMBL" id="NYF80172.1"/>
    </source>
</evidence>
<keyword evidence="6 13" id="KW-0228">DNA excision</keyword>
<evidence type="ECO:0000256" key="9">
    <source>
        <dbReference type="ARBA" id="ARBA00023204"/>
    </source>
</evidence>
<dbReference type="PANTHER" id="PTHR24029:SF0">
    <property type="entry name" value="UVRABC SYSTEM PROTEIN B"/>
    <property type="match status" value="1"/>
</dbReference>
<dbReference type="InterPro" id="IPR006935">
    <property type="entry name" value="Helicase/UvrB_N"/>
</dbReference>
<dbReference type="PROSITE" id="PS51194">
    <property type="entry name" value="HELICASE_CTER"/>
    <property type="match status" value="1"/>
</dbReference>
<dbReference type="InterPro" id="IPR036876">
    <property type="entry name" value="UVR_dom_sf"/>
</dbReference>
<dbReference type="Pfam" id="PF04851">
    <property type="entry name" value="ResIII"/>
    <property type="match status" value="1"/>
</dbReference>
<dbReference type="NCBIfam" id="TIGR00631">
    <property type="entry name" value="uvrb"/>
    <property type="match status" value="1"/>
</dbReference>
<dbReference type="GO" id="GO:0009432">
    <property type="term" value="P:SOS response"/>
    <property type="evidence" value="ECO:0007669"/>
    <property type="project" value="UniProtKB-UniRule"/>
</dbReference>
<evidence type="ECO:0000256" key="5">
    <source>
        <dbReference type="ARBA" id="ARBA00022763"/>
    </source>
</evidence>
<evidence type="ECO:0000256" key="3">
    <source>
        <dbReference type="ARBA" id="ARBA00022490"/>
    </source>
</evidence>
<dbReference type="PROSITE" id="PS51192">
    <property type="entry name" value="HELICASE_ATP_BIND_1"/>
    <property type="match status" value="1"/>
</dbReference>
<evidence type="ECO:0000256" key="6">
    <source>
        <dbReference type="ARBA" id="ARBA00022769"/>
    </source>
</evidence>
<evidence type="ECO:0000256" key="10">
    <source>
        <dbReference type="ARBA" id="ARBA00023236"/>
    </source>
</evidence>
<dbReference type="HAMAP" id="MF_00204">
    <property type="entry name" value="UvrB"/>
    <property type="match status" value="1"/>
</dbReference>
<dbReference type="EMBL" id="JACCCW010000002">
    <property type="protein sequence ID" value="NYF80172.1"/>
    <property type="molecule type" value="Genomic_DNA"/>
</dbReference>
<dbReference type="NCBIfam" id="NF003673">
    <property type="entry name" value="PRK05298.1"/>
    <property type="match status" value="1"/>
</dbReference>
<comment type="subcellular location">
    <subcellularLocation>
        <location evidence="1 13 14">Cytoplasm</location>
    </subcellularLocation>
</comment>
<dbReference type="Pfam" id="PF02151">
    <property type="entry name" value="UVR"/>
    <property type="match status" value="1"/>
</dbReference>
<reference evidence="18 19" key="1">
    <citation type="submission" date="2020-07" db="EMBL/GenBank/DDBJ databases">
        <title>Genomic Encyclopedia of Type Strains, Phase IV (KMG-V): Genome sequencing to study the core and pangenomes of soil and plant-associated prokaryotes.</title>
        <authorList>
            <person name="Whitman W."/>
        </authorList>
    </citation>
    <scope>NUCLEOTIDE SEQUENCE [LARGE SCALE GENOMIC DNA]</scope>
    <source>
        <strain evidence="18 19">X4EP2</strain>
    </source>
</reference>
<dbReference type="Pfam" id="PF17757">
    <property type="entry name" value="UvrB_inter"/>
    <property type="match status" value="1"/>
</dbReference>
<dbReference type="SUPFAM" id="SSF52540">
    <property type="entry name" value="P-loop containing nucleoside triphosphate hydrolases"/>
    <property type="match status" value="2"/>
</dbReference>
<dbReference type="SUPFAM" id="SSF46600">
    <property type="entry name" value="C-terminal UvrC-binding domain of UvrB"/>
    <property type="match status" value="1"/>
</dbReference>
<name>A0A7Y9TLJ1_9BACT</name>
<evidence type="ECO:0000256" key="12">
    <source>
        <dbReference type="ARBA" id="ARBA00029504"/>
    </source>
</evidence>
<dbReference type="InterPro" id="IPR014001">
    <property type="entry name" value="Helicase_ATP-bd"/>
</dbReference>
<feature type="short sequence motif" description="Beta-hairpin" evidence="13">
    <location>
        <begin position="90"/>
        <end position="113"/>
    </location>
</feature>
<evidence type="ECO:0000256" key="11">
    <source>
        <dbReference type="ARBA" id="ARBA00026033"/>
    </source>
</evidence>
<accession>A0A7Y9TLJ1</accession>
<dbReference type="AlphaFoldDB" id="A0A7Y9TLJ1"/>
<comment type="caution">
    <text evidence="18">The sequence shown here is derived from an EMBL/GenBank/DDBJ whole genome shotgun (WGS) entry which is preliminary data.</text>
</comment>
<evidence type="ECO:0000256" key="2">
    <source>
        <dbReference type="ARBA" id="ARBA00008533"/>
    </source>
</evidence>
<sequence length="662" mass="75914">MDFQLSTTYKPQGDQPRAISELCAGINAGEKDQVLLGVTGSGKTFTMAKVIAELNRPALILAHNKTLAAQLYHEFKTFFPSNAVEYFVSYYDYYQPEAYIPSGDLFIEKEATINEELDKLRLSATRSLFERRDAIIVSSVSCIYGLGSPEAYYGMLLLLEKGQQIKREDITRRLVEILYERNDVDFRRGTFRVRGDIIEVYPTYDENAYRIELFGDEIDSLSQIDPLFGTVRQKYSRLPIYPKSHYVVQPERKKAASDSILAELFEWEAQLEKEGRLVESQRIHQRTRFDLEMIKSVGYCHGIENYSRHFSGRLPGEPPPTLLDYFPRDFLLFIDESHVTVPQLHGMWHGDRSRKQNLVDYGFRLPSAMDNRPLKFDEFEGRTGQIIYVSATPGPYELTKAAGVVIEQIIRPTGLIDPVVEIRPVKGQIDDLLAEIRDRTSKNQRVLVTTLTKRMSEDLANYYTEVGVRCRYMHSEIETLERIKLLRDLRKGEYDVLIGINLLREGLDLPEVSLVAILDADKEGFLRSQGSLIQTIGRAARHLEGRAILYADKMTDSMQRAINETDRRREKQVAYNEENGITPMSINRPLEMGLAGILKADYADLTDDAEGVPDFSTQQELDTYISKLESDMREAAKKFEFEKAAKLRDTVKELRTKEFLFS</sequence>
<dbReference type="InterPro" id="IPR001650">
    <property type="entry name" value="Helicase_C-like"/>
</dbReference>
<evidence type="ECO:0000259" key="15">
    <source>
        <dbReference type="PROSITE" id="PS50151"/>
    </source>
</evidence>
<dbReference type="PROSITE" id="PS50151">
    <property type="entry name" value="UVR"/>
    <property type="match status" value="1"/>
</dbReference>
<keyword evidence="5 13" id="KW-0227">DNA damage</keyword>
<dbReference type="Proteomes" id="UP000589520">
    <property type="component" value="Unassembled WGS sequence"/>
</dbReference>
<dbReference type="InterPro" id="IPR001943">
    <property type="entry name" value="UVR_dom"/>
</dbReference>
<comment type="function">
    <text evidence="13">The UvrABC repair system catalyzes the recognition and processing of DNA lesions. A damage recognition complex composed of 2 UvrA and 2 UvrB subunits scans DNA for abnormalities. Upon binding of the UvrA(2)B(2) complex to a putative damaged site, the DNA wraps around one UvrB monomer. DNA wrap is dependent on ATP binding by UvrB and probably causes local melting of the DNA helix, facilitating insertion of UvrB beta-hairpin between the DNA strands. Then UvrB probes one DNA strand for the presence of a lesion. If a lesion is found the UvrA subunits dissociate and the UvrB-DNA preincision complex is formed. This complex is subsequently bound by UvrC and the second UvrB is released. If no lesion is found, the DNA wraps around the other UvrB subunit that will check the other stand for damage.</text>
</comment>
<comment type="similarity">
    <text evidence="2 13 14">Belongs to the UvrB family.</text>
</comment>
<evidence type="ECO:0000259" key="17">
    <source>
        <dbReference type="PROSITE" id="PS51194"/>
    </source>
</evidence>
<dbReference type="SMART" id="SM00487">
    <property type="entry name" value="DEXDc"/>
    <property type="match status" value="1"/>
</dbReference>
<dbReference type="Pfam" id="PF12344">
    <property type="entry name" value="UvrB"/>
    <property type="match status" value="1"/>
</dbReference>
<comment type="domain">
    <text evidence="13">The beta-hairpin motif is involved in DNA binding.</text>
</comment>
<keyword evidence="19" id="KW-1185">Reference proteome</keyword>
<dbReference type="GO" id="GO:0005524">
    <property type="term" value="F:ATP binding"/>
    <property type="evidence" value="ECO:0007669"/>
    <property type="project" value="UniProtKB-UniRule"/>
</dbReference>
<feature type="domain" description="UVR" evidence="15">
    <location>
        <begin position="622"/>
        <end position="657"/>
    </location>
</feature>
<dbReference type="Gene3D" id="4.10.860.10">
    <property type="entry name" value="UVR domain"/>
    <property type="match status" value="1"/>
</dbReference>
<gene>
    <name evidence="13" type="primary">uvrB</name>
    <name evidence="18" type="ORF">HDF17_002492</name>
</gene>
<dbReference type="GO" id="GO:0009380">
    <property type="term" value="C:excinuclease repair complex"/>
    <property type="evidence" value="ECO:0007669"/>
    <property type="project" value="InterPro"/>
</dbReference>
<dbReference type="InterPro" id="IPR027417">
    <property type="entry name" value="P-loop_NTPase"/>
</dbReference>
<dbReference type="GO" id="GO:0006289">
    <property type="term" value="P:nucleotide-excision repair"/>
    <property type="evidence" value="ECO:0007669"/>
    <property type="project" value="UniProtKB-UniRule"/>
</dbReference>
<protein>
    <recommendedName>
        <fullName evidence="12 13">UvrABC system protein B</fullName>
        <shortName evidence="13">Protein UvrB</shortName>
    </recommendedName>
    <alternativeName>
        <fullName evidence="13">Excinuclease ABC subunit B</fullName>
    </alternativeName>
</protein>
<dbReference type="GO" id="GO:0003677">
    <property type="term" value="F:DNA binding"/>
    <property type="evidence" value="ECO:0007669"/>
    <property type="project" value="UniProtKB-UniRule"/>
</dbReference>
<evidence type="ECO:0000256" key="14">
    <source>
        <dbReference type="RuleBase" id="RU003587"/>
    </source>
</evidence>
<dbReference type="SMART" id="SM00490">
    <property type="entry name" value="HELICc"/>
    <property type="match status" value="1"/>
</dbReference>
<keyword evidence="9 13" id="KW-0234">DNA repair</keyword>
<evidence type="ECO:0000256" key="4">
    <source>
        <dbReference type="ARBA" id="ARBA00022741"/>
    </source>
</evidence>
<evidence type="ECO:0000256" key="13">
    <source>
        <dbReference type="HAMAP-Rule" id="MF_00204"/>
    </source>
</evidence>
<dbReference type="InterPro" id="IPR004807">
    <property type="entry name" value="UvrB"/>
</dbReference>
<dbReference type="CDD" id="cd18790">
    <property type="entry name" value="SF2_C_UvrB"/>
    <property type="match status" value="1"/>
</dbReference>